<keyword evidence="3" id="KW-1185">Reference proteome</keyword>
<dbReference type="Proteomes" id="UP000319210">
    <property type="component" value="Unassembled WGS sequence"/>
</dbReference>
<dbReference type="EMBL" id="BJMM01000002">
    <property type="protein sequence ID" value="GEB47764.1"/>
    <property type="molecule type" value="Genomic_DNA"/>
</dbReference>
<comment type="caution">
    <text evidence="2">The sequence shown here is derived from an EMBL/GenBank/DDBJ whole genome shotgun (WGS) entry which is preliminary data.</text>
</comment>
<feature type="compositionally biased region" description="Low complexity" evidence="1">
    <location>
        <begin position="17"/>
        <end position="29"/>
    </location>
</feature>
<gene>
    <name evidence="2" type="ORF">SCA03_03150</name>
</gene>
<name>A0A4Y3QQV6_STRCI</name>
<organism evidence="2 3">
    <name type="scientific">Streptomyces cacaoi</name>
    <dbReference type="NCBI Taxonomy" id="1898"/>
    <lineage>
        <taxon>Bacteria</taxon>
        <taxon>Bacillati</taxon>
        <taxon>Actinomycetota</taxon>
        <taxon>Actinomycetes</taxon>
        <taxon>Kitasatosporales</taxon>
        <taxon>Streptomycetaceae</taxon>
        <taxon>Streptomyces</taxon>
    </lineage>
</organism>
<dbReference type="AlphaFoldDB" id="A0A4Y3QQV6"/>
<reference evidence="2 3" key="1">
    <citation type="submission" date="2019-06" db="EMBL/GenBank/DDBJ databases">
        <title>Whole genome shotgun sequence of Streptomyces cacaoi subsp. cacaoi NBRC 12748.</title>
        <authorList>
            <person name="Hosoyama A."/>
            <person name="Uohara A."/>
            <person name="Ohji S."/>
            <person name="Ichikawa N."/>
        </authorList>
    </citation>
    <scope>NUCLEOTIDE SEQUENCE [LARGE SCALE GENOMIC DNA]</scope>
    <source>
        <strain evidence="2 3">NBRC 12748</strain>
    </source>
</reference>
<protein>
    <submittedName>
        <fullName evidence="2">Uncharacterized protein</fullName>
    </submittedName>
</protein>
<sequence length="49" mass="4637">MCAALRAARVASGTGDRAAVPPREAAAGATGSGADNAGGSCAGRLLPPW</sequence>
<proteinExistence type="predicted"/>
<feature type="region of interest" description="Disordered" evidence="1">
    <location>
        <begin position="1"/>
        <end position="49"/>
    </location>
</feature>
<evidence type="ECO:0000256" key="1">
    <source>
        <dbReference type="SAM" id="MobiDB-lite"/>
    </source>
</evidence>
<evidence type="ECO:0000313" key="2">
    <source>
        <dbReference type="EMBL" id="GEB47764.1"/>
    </source>
</evidence>
<accession>A0A4Y3QQV6</accession>
<evidence type="ECO:0000313" key="3">
    <source>
        <dbReference type="Proteomes" id="UP000319210"/>
    </source>
</evidence>